<keyword evidence="3" id="KW-0732">Signal</keyword>
<feature type="compositionally biased region" description="Basic and acidic residues" evidence="2">
    <location>
        <begin position="385"/>
        <end position="427"/>
    </location>
</feature>
<evidence type="ECO:0000313" key="4">
    <source>
        <dbReference type="EMBL" id="TGJ70257.1"/>
    </source>
</evidence>
<feature type="region of interest" description="Disordered" evidence="2">
    <location>
        <begin position="129"/>
        <end position="176"/>
    </location>
</feature>
<dbReference type="PANTHER" id="PTHR15885:SF1">
    <property type="entry name" value="COILED-COIL DOMAIN-CONTAINING PROTEIN 174"/>
    <property type="match status" value="1"/>
</dbReference>
<feature type="chain" id="PRO_5034469960" description="Nuclear speckle splicing regulatory protein 1 N-terminal domain-containing protein" evidence="3">
    <location>
        <begin position="25"/>
        <end position="454"/>
    </location>
</feature>
<dbReference type="PANTHER" id="PTHR15885">
    <property type="entry name" value="COILED-COIL DOMAIN-CONTAINING PROTEIN 174"/>
    <property type="match status" value="1"/>
</dbReference>
<dbReference type="EMBL" id="SOZJ01000003">
    <property type="protein sequence ID" value="TGJ70257.1"/>
    <property type="molecule type" value="Genomic_DNA"/>
</dbReference>
<evidence type="ECO:0000256" key="3">
    <source>
        <dbReference type="SAM" id="SignalP"/>
    </source>
</evidence>
<gene>
    <name evidence="4" type="ORF">EYR41_006236</name>
</gene>
<evidence type="ECO:0000256" key="1">
    <source>
        <dbReference type="ARBA" id="ARBA00023054"/>
    </source>
</evidence>
<keyword evidence="1" id="KW-0175">Coiled coil</keyword>
<feature type="compositionally biased region" description="Acidic residues" evidence="2">
    <location>
        <begin position="245"/>
        <end position="272"/>
    </location>
</feature>
<organism evidence="4 5">
    <name type="scientific">Orbilia oligospora</name>
    <name type="common">Nematode-trapping fungus</name>
    <name type="synonym">Arthrobotrys oligospora</name>
    <dbReference type="NCBI Taxonomy" id="2813651"/>
    <lineage>
        <taxon>Eukaryota</taxon>
        <taxon>Fungi</taxon>
        <taxon>Dikarya</taxon>
        <taxon>Ascomycota</taxon>
        <taxon>Pezizomycotina</taxon>
        <taxon>Orbiliomycetes</taxon>
        <taxon>Orbiliales</taxon>
        <taxon>Orbiliaceae</taxon>
        <taxon>Orbilia</taxon>
    </lineage>
</organism>
<sequence>MYRGGWWWSRDSRLSFLGCRVVLALEVSAAQISSMLSVKRGAEKCRRGRTNLANFLDPQSIPLYKTSSECAADDIPNPLPRNRSENLSRTMSNPAANPELYGRPKPKNSIPSNLSSTSALALSSELARLTSSGKTQGRKRPATSSKDDIFHKGSNKGVSSRAAKDIADGTTRKTTSKDIGYLDDAQLQRSRKMMEEKTRLYNAMKRGDYVPPTKKLKGGWAGAEEDRAGSLIHFDRKWAEREANKEDEDAETSSDDDLSVRSDDEEMVEYEDEFGRTRKQTKREQRMLQREDTRARVMARGYDSDSEDVRKRKVDHSRLIYDDTIQTGAFDHEEFERRGRELEEEARNTARDTHYDATKEVRTKGVAFYQFSQDAETRQKEMDALKVERENTQKAKEKRLADKEERRKEVERRREELKNRRQGKQGEKWLQNFLEEQPELLSKVASAQKSERDD</sequence>
<name>A0A8H2E4E3_ORBOL</name>
<evidence type="ECO:0000256" key="2">
    <source>
        <dbReference type="SAM" id="MobiDB-lite"/>
    </source>
</evidence>
<dbReference type="InterPro" id="IPR025066">
    <property type="entry name" value="CCDC174-like"/>
</dbReference>
<dbReference type="GO" id="GO:0005634">
    <property type="term" value="C:nucleus"/>
    <property type="evidence" value="ECO:0007669"/>
    <property type="project" value="TreeGrafter"/>
</dbReference>
<feature type="compositionally biased region" description="Polar residues" evidence="2">
    <location>
        <begin position="85"/>
        <end position="95"/>
    </location>
</feature>
<accession>A0A8H2E4E3</accession>
<feature type="region of interest" description="Disordered" evidence="2">
    <location>
        <begin position="72"/>
        <end position="116"/>
    </location>
</feature>
<dbReference type="Pfam" id="PF13300">
    <property type="entry name" value="DUF4078"/>
    <property type="match status" value="1"/>
</dbReference>
<feature type="compositionally biased region" description="Basic and acidic residues" evidence="2">
    <location>
        <begin position="162"/>
        <end position="171"/>
    </location>
</feature>
<evidence type="ECO:0008006" key="6">
    <source>
        <dbReference type="Google" id="ProtNLM"/>
    </source>
</evidence>
<dbReference type="Proteomes" id="UP000297595">
    <property type="component" value="Unassembled WGS sequence"/>
</dbReference>
<reference evidence="4 5" key="1">
    <citation type="submission" date="2019-03" db="EMBL/GenBank/DDBJ databases">
        <title>Nematode-trapping fungi genome.</title>
        <authorList>
            <person name="Vidal-Diez De Ulzurrun G."/>
        </authorList>
    </citation>
    <scope>NUCLEOTIDE SEQUENCE [LARGE SCALE GENOMIC DNA]</scope>
    <source>
        <strain evidence="4 5">TWF154</strain>
    </source>
</reference>
<feature type="region of interest" description="Disordered" evidence="2">
    <location>
        <begin position="385"/>
        <end position="428"/>
    </location>
</feature>
<feature type="signal peptide" evidence="3">
    <location>
        <begin position="1"/>
        <end position="24"/>
    </location>
</feature>
<feature type="region of interest" description="Disordered" evidence="2">
    <location>
        <begin position="331"/>
        <end position="358"/>
    </location>
</feature>
<protein>
    <recommendedName>
        <fullName evidence="6">Nuclear speckle splicing regulatory protein 1 N-terminal domain-containing protein</fullName>
    </recommendedName>
</protein>
<comment type="caution">
    <text evidence="4">The sequence shown here is derived from an EMBL/GenBank/DDBJ whole genome shotgun (WGS) entry which is preliminary data.</text>
</comment>
<feature type="compositionally biased region" description="Basic and acidic residues" evidence="2">
    <location>
        <begin position="282"/>
        <end position="295"/>
    </location>
</feature>
<feature type="region of interest" description="Disordered" evidence="2">
    <location>
        <begin position="241"/>
        <end position="311"/>
    </location>
</feature>
<proteinExistence type="predicted"/>
<evidence type="ECO:0000313" key="5">
    <source>
        <dbReference type="Proteomes" id="UP000297595"/>
    </source>
</evidence>
<dbReference type="AlphaFoldDB" id="A0A8H2E4E3"/>